<dbReference type="Proteomes" id="UP001055108">
    <property type="component" value="Unassembled WGS sequence"/>
</dbReference>
<gene>
    <name evidence="1" type="ORF">NBEOAGPD_2603</name>
</gene>
<dbReference type="AlphaFoldDB" id="A0AA37HP12"/>
<accession>A0AA37HP12</accession>
<name>A0AA37HP12_9HYPH</name>
<comment type="caution">
    <text evidence="1">The sequence shown here is derived from an EMBL/GenBank/DDBJ whole genome shotgun (WGS) entry which is preliminary data.</text>
</comment>
<dbReference type="EMBL" id="BPQM01000061">
    <property type="protein sequence ID" value="GJD79377.1"/>
    <property type="molecule type" value="Genomic_DNA"/>
</dbReference>
<evidence type="ECO:0000313" key="1">
    <source>
        <dbReference type="EMBL" id="GJD79377.1"/>
    </source>
</evidence>
<keyword evidence="2" id="KW-1185">Reference proteome</keyword>
<evidence type="ECO:0000313" key="2">
    <source>
        <dbReference type="Proteomes" id="UP001055108"/>
    </source>
</evidence>
<reference evidence="1" key="2">
    <citation type="submission" date="2021-08" db="EMBL/GenBank/DDBJ databases">
        <authorList>
            <person name="Tani A."/>
            <person name="Ola A."/>
            <person name="Ogura Y."/>
            <person name="Katsura K."/>
            <person name="Hayashi T."/>
        </authorList>
    </citation>
    <scope>NUCLEOTIDE SEQUENCE</scope>
    <source>
        <strain evidence="1">NBRC 103626</strain>
    </source>
</reference>
<sequence length="256" mass="27704">MRGPDSSNTPWTDAELADAVDAYVFLVQAQASGLVFRREAAARALLDEGLPRRNDASLRYRFRNISAIVQELGGPLLIGYSPAQQVGAGVRERIRAMLLANVHFNELVAADRIGRLATDTPSVPRADALAALAKLRRQIDEVEREFTGVRGIGHNNPPGPIAPVDDRRVAFEAARADIATLESELAKPAVDQQIVTRHSEGLLKFGVQMTTWIGQRTTKFVDAFLVALAPAVVLKVTGLMPQIIEALSTVAKSIGH</sequence>
<reference evidence="1" key="1">
    <citation type="journal article" date="2016" name="Front. Microbiol.">
        <title>Genome Sequence of the Piezophilic, Mesophilic Sulfate-Reducing Bacterium Desulfovibrio indicus J2T.</title>
        <authorList>
            <person name="Cao J."/>
            <person name="Maignien L."/>
            <person name="Shao Z."/>
            <person name="Alain K."/>
            <person name="Jebbar M."/>
        </authorList>
    </citation>
    <scope>NUCLEOTIDE SEQUENCE</scope>
    <source>
        <strain evidence="1">NBRC 103626</strain>
    </source>
</reference>
<organism evidence="1 2">
    <name type="scientific">Methylobacterium gregans</name>
    <dbReference type="NCBI Taxonomy" id="374424"/>
    <lineage>
        <taxon>Bacteria</taxon>
        <taxon>Pseudomonadati</taxon>
        <taxon>Pseudomonadota</taxon>
        <taxon>Alphaproteobacteria</taxon>
        <taxon>Hyphomicrobiales</taxon>
        <taxon>Methylobacteriaceae</taxon>
        <taxon>Methylobacterium</taxon>
    </lineage>
</organism>
<protein>
    <submittedName>
        <fullName evidence="1">Uncharacterized protein</fullName>
    </submittedName>
</protein>
<proteinExistence type="predicted"/>